<evidence type="ECO:0000259" key="13">
    <source>
        <dbReference type="Pfam" id="PF18052"/>
    </source>
</evidence>
<evidence type="ECO:0000256" key="9">
    <source>
        <dbReference type="ARBA" id="ARBA00022918"/>
    </source>
</evidence>
<gene>
    <name evidence="14" type="ORF">F3Y22_tig00111769pilonHSYRG00003</name>
</gene>
<dbReference type="InterPro" id="IPR043502">
    <property type="entry name" value="DNA/RNA_pol_sf"/>
</dbReference>
<dbReference type="Pfam" id="PF18052">
    <property type="entry name" value="Rx_N"/>
    <property type="match status" value="1"/>
</dbReference>
<keyword evidence="6" id="KW-0255">Endonuclease</keyword>
<dbReference type="InterPro" id="IPR038005">
    <property type="entry name" value="RX-like_CC"/>
</dbReference>
<dbReference type="Pfam" id="PF17917">
    <property type="entry name" value="RT_RNaseH"/>
    <property type="match status" value="1"/>
</dbReference>
<dbReference type="AlphaFoldDB" id="A0A6A2YFP1"/>
<sequence>MCSQSVGPSITDSGKYFPELPTDFRELLTDFASVFNVVPGLPPQRTTDHAIHIDPSSKPVNVRPYRYPLFQKTEIEKQVRQMLKLGQIRYHQIRVLMSDVHKTAFRTHDGHYEFLAIPFGLNAPSTLRATMNEIFRSYLRKSKCFFRQQSVEYLGYVVSREGLAMDPTKVEAIQQWLVPSTVREVRAFLGLSALCSAPILSLPDFDKKFVVEKEESGVGIGAVLTQENRPLAFFSQKLSSRMQAMSTYNREMFAITQAVGKWRQYLLGRHFVIVTDQKALQELTQQTIQTPEQQLGAQLFAFTRPVFGIFENIQIATEQDVAISALLADIQAGTLAVPRSPSAGHAGIARTFRRLSSNFFWQGMRKDVHHFVSTCHICQRMKSDVVVDSLTKYGHFFRSSSELRCSIHRQSHGPGNHQVAWDSTHGDLPQLRIANTNGWPDRSSKSLPGNADNKRGEVELQVGDWAFIRLQPYRHLSLRLHHHQKLSPRFFGPVKHNTAANLEDKVSSEDGGHVVDIRVPPLTVARTKDQRRDMDQESNEDPASEDVSALRRGTREGRAPRGLAEVVKKRSRMSYSVKAIGKLLADEAVYLWGVEEQVDGLLTELKWKQSLLLENDVKQHENEGIRLSVVEIRELAYDAEDVIKDFVLRIVSKKEGGISGCIKRSTCILIEGWTLHKTRSKIEEIFEKILNLVRRFQAYIVMGLKDGDGSSYSIARRELRNPNDFC</sequence>
<name>A0A6A2YFP1_HIBSY</name>
<feature type="region of interest" description="Disordered" evidence="10">
    <location>
        <begin position="432"/>
        <end position="455"/>
    </location>
</feature>
<keyword evidence="8" id="KW-0611">Plant defense</keyword>
<dbReference type="InterPro" id="IPR043128">
    <property type="entry name" value="Rev_trsase/Diguanyl_cyclase"/>
</dbReference>
<reference evidence="14" key="1">
    <citation type="submission" date="2019-09" db="EMBL/GenBank/DDBJ databases">
        <title>Draft genome information of white flower Hibiscus syriacus.</title>
        <authorList>
            <person name="Kim Y.-M."/>
        </authorList>
    </citation>
    <scope>NUCLEOTIDE SEQUENCE [LARGE SCALE GENOMIC DNA]</scope>
    <source>
        <strain evidence="14">YM2019G1</strain>
    </source>
</reference>
<dbReference type="CDD" id="cd14798">
    <property type="entry name" value="RX-CC_like"/>
    <property type="match status" value="1"/>
</dbReference>
<evidence type="ECO:0000259" key="11">
    <source>
        <dbReference type="Pfam" id="PF17917"/>
    </source>
</evidence>
<feature type="domain" description="Disease resistance N-terminal" evidence="13">
    <location>
        <begin position="573"/>
        <end position="654"/>
    </location>
</feature>
<keyword evidence="7" id="KW-0378">Hydrolase</keyword>
<dbReference type="GO" id="GO:0006952">
    <property type="term" value="P:defense response"/>
    <property type="evidence" value="ECO:0007669"/>
    <property type="project" value="UniProtKB-KW"/>
</dbReference>
<dbReference type="SUPFAM" id="SSF56672">
    <property type="entry name" value="DNA/RNA polymerases"/>
    <property type="match status" value="1"/>
</dbReference>
<dbReference type="CDD" id="cd09274">
    <property type="entry name" value="RNase_HI_RT_Ty3"/>
    <property type="match status" value="1"/>
</dbReference>
<dbReference type="GO" id="GO:0004519">
    <property type="term" value="F:endonuclease activity"/>
    <property type="evidence" value="ECO:0007669"/>
    <property type="project" value="UniProtKB-KW"/>
</dbReference>
<keyword evidence="5" id="KW-0547">Nucleotide-binding</keyword>
<dbReference type="InterPro" id="IPR041118">
    <property type="entry name" value="Rx_N"/>
</dbReference>
<dbReference type="EMBL" id="VEPZ02001421">
    <property type="protein sequence ID" value="KAE8673837.1"/>
    <property type="molecule type" value="Genomic_DNA"/>
</dbReference>
<dbReference type="Gene3D" id="1.10.340.70">
    <property type="match status" value="1"/>
</dbReference>
<dbReference type="InterPro" id="IPR041588">
    <property type="entry name" value="Integrase_H2C2"/>
</dbReference>
<dbReference type="InterPro" id="IPR041373">
    <property type="entry name" value="RT_RNaseH"/>
</dbReference>
<proteinExistence type="predicted"/>
<accession>A0A6A2YFP1</accession>
<protein>
    <recommendedName>
        <fullName evidence="16">Reverse transcriptase RNase H-like domain-containing protein</fullName>
    </recommendedName>
</protein>
<evidence type="ECO:0008006" key="16">
    <source>
        <dbReference type="Google" id="ProtNLM"/>
    </source>
</evidence>
<keyword evidence="1" id="KW-0808">Transferase</keyword>
<evidence type="ECO:0000256" key="2">
    <source>
        <dbReference type="ARBA" id="ARBA00022695"/>
    </source>
</evidence>
<feature type="domain" description="Reverse transcriptase RNase H-like" evidence="11">
    <location>
        <begin position="204"/>
        <end position="291"/>
    </location>
</feature>
<evidence type="ECO:0000313" key="15">
    <source>
        <dbReference type="Proteomes" id="UP000436088"/>
    </source>
</evidence>
<dbReference type="Gene3D" id="3.10.20.370">
    <property type="match status" value="1"/>
</dbReference>
<dbReference type="Pfam" id="PF17921">
    <property type="entry name" value="Integrase_H2C2"/>
    <property type="match status" value="1"/>
</dbReference>
<dbReference type="PANTHER" id="PTHR37984">
    <property type="entry name" value="PROTEIN CBG26694"/>
    <property type="match status" value="1"/>
</dbReference>
<feature type="region of interest" description="Disordered" evidence="10">
    <location>
        <begin position="523"/>
        <end position="562"/>
    </location>
</feature>
<evidence type="ECO:0000256" key="6">
    <source>
        <dbReference type="ARBA" id="ARBA00022759"/>
    </source>
</evidence>
<keyword evidence="4" id="KW-0677">Repeat</keyword>
<dbReference type="PANTHER" id="PTHR37984:SF5">
    <property type="entry name" value="PROTEIN NYNRIN-LIKE"/>
    <property type="match status" value="1"/>
</dbReference>
<feature type="compositionally biased region" description="Basic and acidic residues" evidence="10">
    <location>
        <begin position="526"/>
        <end position="535"/>
    </location>
</feature>
<evidence type="ECO:0000259" key="12">
    <source>
        <dbReference type="Pfam" id="PF17921"/>
    </source>
</evidence>
<evidence type="ECO:0000256" key="5">
    <source>
        <dbReference type="ARBA" id="ARBA00022741"/>
    </source>
</evidence>
<evidence type="ECO:0000256" key="1">
    <source>
        <dbReference type="ARBA" id="ARBA00022679"/>
    </source>
</evidence>
<evidence type="ECO:0000256" key="4">
    <source>
        <dbReference type="ARBA" id="ARBA00022737"/>
    </source>
</evidence>
<keyword evidence="2" id="KW-0548">Nucleotidyltransferase</keyword>
<evidence type="ECO:0000256" key="3">
    <source>
        <dbReference type="ARBA" id="ARBA00022722"/>
    </source>
</evidence>
<dbReference type="Gene3D" id="3.10.10.10">
    <property type="entry name" value="HIV Type 1 Reverse Transcriptase, subunit A, domain 1"/>
    <property type="match status" value="2"/>
</dbReference>
<dbReference type="GO" id="GO:0000166">
    <property type="term" value="F:nucleotide binding"/>
    <property type="evidence" value="ECO:0007669"/>
    <property type="project" value="UniProtKB-KW"/>
</dbReference>
<evidence type="ECO:0000256" key="10">
    <source>
        <dbReference type="SAM" id="MobiDB-lite"/>
    </source>
</evidence>
<dbReference type="GO" id="GO:0016787">
    <property type="term" value="F:hydrolase activity"/>
    <property type="evidence" value="ECO:0007669"/>
    <property type="project" value="UniProtKB-KW"/>
</dbReference>
<organism evidence="14 15">
    <name type="scientific">Hibiscus syriacus</name>
    <name type="common">Rose of Sharon</name>
    <dbReference type="NCBI Taxonomy" id="106335"/>
    <lineage>
        <taxon>Eukaryota</taxon>
        <taxon>Viridiplantae</taxon>
        <taxon>Streptophyta</taxon>
        <taxon>Embryophyta</taxon>
        <taxon>Tracheophyta</taxon>
        <taxon>Spermatophyta</taxon>
        <taxon>Magnoliopsida</taxon>
        <taxon>eudicotyledons</taxon>
        <taxon>Gunneridae</taxon>
        <taxon>Pentapetalae</taxon>
        <taxon>rosids</taxon>
        <taxon>malvids</taxon>
        <taxon>Malvales</taxon>
        <taxon>Malvaceae</taxon>
        <taxon>Malvoideae</taxon>
        <taxon>Hibiscus</taxon>
    </lineage>
</organism>
<dbReference type="Proteomes" id="UP000436088">
    <property type="component" value="Unassembled WGS sequence"/>
</dbReference>
<keyword evidence="9" id="KW-0695">RNA-directed DNA polymerase</keyword>
<keyword evidence="3" id="KW-0540">Nuclease</keyword>
<keyword evidence="15" id="KW-1185">Reference proteome</keyword>
<evidence type="ECO:0000313" key="14">
    <source>
        <dbReference type="EMBL" id="KAE8673837.1"/>
    </source>
</evidence>
<comment type="caution">
    <text evidence="14">The sequence shown here is derived from an EMBL/GenBank/DDBJ whole genome shotgun (WGS) entry which is preliminary data.</text>
</comment>
<evidence type="ECO:0000256" key="7">
    <source>
        <dbReference type="ARBA" id="ARBA00022801"/>
    </source>
</evidence>
<dbReference type="Gene3D" id="1.20.5.4130">
    <property type="match status" value="1"/>
</dbReference>
<dbReference type="GO" id="GO:0003964">
    <property type="term" value="F:RNA-directed DNA polymerase activity"/>
    <property type="evidence" value="ECO:0007669"/>
    <property type="project" value="UniProtKB-KW"/>
</dbReference>
<dbReference type="InterPro" id="IPR050951">
    <property type="entry name" value="Retrovirus_Pol_polyprotein"/>
</dbReference>
<evidence type="ECO:0000256" key="8">
    <source>
        <dbReference type="ARBA" id="ARBA00022821"/>
    </source>
</evidence>
<dbReference type="Gene3D" id="3.30.70.270">
    <property type="match status" value="1"/>
</dbReference>
<feature type="domain" description="Integrase zinc-binding" evidence="12">
    <location>
        <begin position="342"/>
        <end position="383"/>
    </location>
</feature>